<dbReference type="GO" id="GO:0005737">
    <property type="term" value="C:cytoplasm"/>
    <property type="evidence" value="ECO:0007669"/>
    <property type="project" value="UniProtKB-SubCell"/>
</dbReference>
<keyword evidence="8" id="KW-0698">rRNA processing</keyword>
<keyword evidence="2 8" id="KW-0690">Ribosome biogenesis</keyword>
<evidence type="ECO:0000256" key="2">
    <source>
        <dbReference type="ARBA" id="ARBA00022517"/>
    </source>
</evidence>
<evidence type="ECO:0000256" key="5">
    <source>
        <dbReference type="ARBA" id="ARBA00022759"/>
    </source>
</evidence>
<comment type="caution">
    <text evidence="9">The sequence shown here is derived from an EMBL/GenBank/DDBJ whole genome shotgun (WGS) entry which is preliminary data.</text>
</comment>
<comment type="subcellular location">
    <subcellularLocation>
        <location evidence="8">Cytoplasm</location>
    </subcellularLocation>
</comment>
<evidence type="ECO:0000256" key="6">
    <source>
        <dbReference type="ARBA" id="ARBA00022801"/>
    </source>
</evidence>
<dbReference type="PROSITE" id="PS01306">
    <property type="entry name" value="UPF0054"/>
    <property type="match status" value="1"/>
</dbReference>
<feature type="binding site" evidence="8">
    <location>
        <position position="124"/>
    </location>
    <ligand>
        <name>Zn(2+)</name>
        <dbReference type="ChEBI" id="CHEBI:29105"/>
        <note>catalytic</note>
    </ligand>
</feature>
<dbReference type="AlphaFoldDB" id="A0A0E2Z4X7"/>
<dbReference type="Proteomes" id="UP000028839">
    <property type="component" value="Unassembled WGS sequence"/>
</dbReference>
<dbReference type="GO" id="GO:0004521">
    <property type="term" value="F:RNA endonuclease activity"/>
    <property type="evidence" value="ECO:0007669"/>
    <property type="project" value="UniProtKB-UniRule"/>
</dbReference>
<sequence>MSITVHIQYAVPKASVPLQADFLRWVKAALVNQSKAGEITIRVASESEAAQLNWRYRHKEGATNILSFPFEVPSCVSLDVPLLGDLVICAPVVAREALEQTKKEQAHWAHLVVHGVLHLLGFDHQQEVEAQQMESLEVTILESLGYPDPYESV</sequence>
<reference evidence="9 10" key="1">
    <citation type="submission" date="2014-07" db="EMBL/GenBank/DDBJ databases">
        <title>Comparative analysis of Nitrosococcus oceani genome inventories of strains from Pacific and Atlantic gyres.</title>
        <authorList>
            <person name="Lim C.K."/>
            <person name="Wang L."/>
            <person name="Sayavedra-Soto L.A."/>
            <person name="Klotz M.G."/>
        </authorList>
    </citation>
    <scope>NUCLEOTIDE SEQUENCE [LARGE SCALE GENOMIC DNA]</scope>
    <source>
        <strain evidence="9 10">C-27</strain>
    </source>
</reference>
<comment type="function">
    <text evidence="8">Single strand-specific metallo-endoribonuclease involved in late-stage 70S ribosome quality control and in maturation of the 3' terminus of the 16S rRNA.</text>
</comment>
<evidence type="ECO:0000313" key="9">
    <source>
        <dbReference type="EMBL" id="KFI20723.1"/>
    </source>
</evidence>
<dbReference type="EMBL" id="JPGN01000009">
    <property type="protein sequence ID" value="KFI20723.1"/>
    <property type="molecule type" value="Genomic_DNA"/>
</dbReference>
<evidence type="ECO:0000256" key="7">
    <source>
        <dbReference type="ARBA" id="ARBA00022833"/>
    </source>
</evidence>
<dbReference type="Gene3D" id="3.40.390.30">
    <property type="entry name" value="Metalloproteases ('zincins'), catalytic domain"/>
    <property type="match status" value="1"/>
</dbReference>
<evidence type="ECO:0000256" key="8">
    <source>
        <dbReference type="HAMAP-Rule" id="MF_00009"/>
    </source>
</evidence>
<dbReference type="SUPFAM" id="SSF55486">
    <property type="entry name" value="Metalloproteases ('zincins'), catalytic domain"/>
    <property type="match status" value="1"/>
</dbReference>
<dbReference type="InterPro" id="IPR002036">
    <property type="entry name" value="YbeY"/>
</dbReference>
<comment type="cofactor">
    <cofactor evidence="8">
        <name>Zn(2+)</name>
        <dbReference type="ChEBI" id="CHEBI:29105"/>
    </cofactor>
    <text evidence="8">Binds 1 zinc ion.</text>
</comment>
<dbReference type="PANTHER" id="PTHR46986">
    <property type="entry name" value="ENDORIBONUCLEASE YBEY, CHLOROPLASTIC"/>
    <property type="match status" value="1"/>
</dbReference>
<dbReference type="GO" id="GO:0006364">
    <property type="term" value="P:rRNA processing"/>
    <property type="evidence" value="ECO:0007669"/>
    <property type="project" value="UniProtKB-UniRule"/>
</dbReference>
<proteinExistence type="inferred from homology"/>
<dbReference type="InterPro" id="IPR023091">
    <property type="entry name" value="MetalPrtase_cat_dom_sf_prd"/>
</dbReference>
<keyword evidence="3 8" id="KW-0540">Nuclease</keyword>
<dbReference type="PANTHER" id="PTHR46986:SF1">
    <property type="entry name" value="ENDORIBONUCLEASE YBEY, CHLOROPLASTIC"/>
    <property type="match status" value="1"/>
</dbReference>
<keyword evidence="4 8" id="KW-0479">Metal-binding</keyword>
<dbReference type="InterPro" id="IPR020549">
    <property type="entry name" value="YbeY_CS"/>
</dbReference>
<gene>
    <name evidence="8" type="primary">ybeY</name>
    <name evidence="9" type="ORF">IB75_01225</name>
</gene>
<feature type="binding site" evidence="8">
    <location>
        <position position="114"/>
    </location>
    <ligand>
        <name>Zn(2+)</name>
        <dbReference type="ChEBI" id="CHEBI:29105"/>
        <note>catalytic</note>
    </ligand>
</feature>
<evidence type="ECO:0000256" key="4">
    <source>
        <dbReference type="ARBA" id="ARBA00022723"/>
    </source>
</evidence>
<dbReference type="NCBIfam" id="TIGR00043">
    <property type="entry name" value="rRNA maturation RNase YbeY"/>
    <property type="match status" value="1"/>
</dbReference>
<keyword evidence="5 8" id="KW-0255">Endonuclease</keyword>
<evidence type="ECO:0000313" key="10">
    <source>
        <dbReference type="Proteomes" id="UP000028839"/>
    </source>
</evidence>
<accession>A0A0E2Z4X7</accession>
<evidence type="ECO:0000256" key="3">
    <source>
        <dbReference type="ARBA" id="ARBA00022722"/>
    </source>
</evidence>
<keyword evidence="6 8" id="KW-0378">Hydrolase</keyword>
<dbReference type="HAMAP" id="MF_00009">
    <property type="entry name" value="Endoribonucl_YbeY"/>
    <property type="match status" value="1"/>
</dbReference>
<dbReference type="HOGENOM" id="CLU_106710_0_1_6"/>
<keyword evidence="7 8" id="KW-0862">Zinc</keyword>
<dbReference type="GO" id="GO:0004222">
    <property type="term" value="F:metalloendopeptidase activity"/>
    <property type="evidence" value="ECO:0007669"/>
    <property type="project" value="InterPro"/>
</dbReference>
<keyword evidence="8" id="KW-0963">Cytoplasm</keyword>
<evidence type="ECO:0000256" key="1">
    <source>
        <dbReference type="ARBA" id="ARBA00010875"/>
    </source>
</evidence>
<comment type="similarity">
    <text evidence="1 8">Belongs to the endoribonuclease YbeY family.</text>
</comment>
<dbReference type="OrthoDB" id="9807740at2"/>
<dbReference type="Pfam" id="PF02130">
    <property type="entry name" value="YbeY"/>
    <property type="match status" value="1"/>
</dbReference>
<name>A0A0E2Z4X7_9GAMM</name>
<feature type="binding site" evidence="8">
    <location>
        <position position="118"/>
    </location>
    <ligand>
        <name>Zn(2+)</name>
        <dbReference type="ChEBI" id="CHEBI:29105"/>
        <note>catalytic</note>
    </ligand>
</feature>
<dbReference type="SMR" id="A0A0E2Z4X7"/>
<dbReference type="EC" id="3.1.-.-" evidence="8"/>
<organism evidence="9 10">
    <name type="scientific">Nitrosococcus oceani C-27</name>
    <dbReference type="NCBI Taxonomy" id="314279"/>
    <lineage>
        <taxon>Bacteria</taxon>
        <taxon>Pseudomonadati</taxon>
        <taxon>Pseudomonadota</taxon>
        <taxon>Gammaproteobacteria</taxon>
        <taxon>Chromatiales</taxon>
        <taxon>Chromatiaceae</taxon>
        <taxon>Nitrosococcus</taxon>
    </lineage>
</organism>
<protein>
    <recommendedName>
        <fullName evidence="8">Endoribonuclease YbeY</fullName>
        <ecNumber evidence="8">3.1.-.-</ecNumber>
    </recommendedName>
</protein>
<dbReference type="GO" id="GO:0008270">
    <property type="term" value="F:zinc ion binding"/>
    <property type="evidence" value="ECO:0007669"/>
    <property type="project" value="UniProtKB-UniRule"/>
</dbReference>